<evidence type="ECO:0000256" key="1">
    <source>
        <dbReference type="ARBA" id="ARBA00004370"/>
    </source>
</evidence>
<dbReference type="EMBL" id="JACBYQ010000001">
    <property type="protein sequence ID" value="NYE94191.1"/>
    <property type="molecule type" value="Genomic_DNA"/>
</dbReference>
<feature type="domain" description="Penicillin-binding protein transpeptidase" evidence="6">
    <location>
        <begin position="362"/>
        <end position="660"/>
    </location>
</feature>
<proteinExistence type="inferred from homology"/>
<dbReference type="GO" id="GO:0008658">
    <property type="term" value="F:penicillin binding"/>
    <property type="evidence" value="ECO:0007669"/>
    <property type="project" value="InterPro"/>
</dbReference>
<organism evidence="9 10">
    <name type="scientific">Psychromicrobium silvestre</name>
    <dbReference type="NCBI Taxonomy" id="1645614"/>
    <lineage>
        <taxon>Bacteria</taxon>
        <taxon>Bacillati</taxon>
        <taxon>Actinomycetota</taxon>
        <taxon>Actinomycetes</taxon>
        <taxon>Micrococcales</taxon>
        <taxon>Micrococcaceae</taxon>
        <taxon>Psychromicrobium</taxon>
    </lineage>
</organism>
<dbReference type="SUPFAM" id="SSF56519">
    <property type="entry name" value="Penicillin binding protein dimerisation domain"/>
    <property type="match status" value="1"/>
</dbReference>
<evidence type="ECO:0000256" key="2">
    <source>
        <dbReference type="ARBA" id="ARBA00007171"/>
    </source>
</evidence>
<dbReference type="GO" id="GO:0071555">
    <property type="term" value="P:cell wall organization"/>
    <property type="evidence" value="ECO:0007669"/>
    <property type="project" value="TreeGrafter"/>
</dbReference>
<feature type="domain" description="Penicillin-binding protein dimerisation" evidence="7">
    <location>
        <begin position="155"/>
        <end position="317"/>
    </location>
</feature>
<feature type="domain" description="NTF2-like N-terminal transpeptidase" evidence="8">
    <location>
        <begin position="36"/>
        <end position="148"/>
    </location>
</feature>
<evidence type="ECO:0000259" key="8">
    <source>
        <dbReference type="Pfam" id="PF05223"/>
    </source>
</evidence>
<evidence type="ECO:0000256" key="5">
    <source>
        <dbReference type="SAM" id="SignalP"/>
    </source>
</evidence>
<protein>
    <submittedName>
        <fullName evidence="9">Cell division protein FtsI/penicillin-binding protein 2</fullName>
    </submittedName>
</protein>
<evidence type="ECO:0000313" key="10">
    <source>
        <dbReference type="Proteomes" id="UP000521748"/>
    </source>
</evidence>
<evidence type="ECO:0000256" key="3">
    <source>
        <dbReference type="ARBA" id="ARBA00023136"/>
    </source>
</evidence>
<feature type="signal peptide" evidence="5">
    <location>
        <begin position="1"/>
        <end position="27"/>
    </location>
</feature>
<comment type="subcellular location">
    <subcellularLocation>
        <location evidence="1">Membrane</location>
    </subcellularLocation>
</comment>
<name>A0A7Y9S5R8_9MICC</name>
<evidence type="ECO:0000259" key="7">
    <source>
        <dbReference type="Pfam" id="PF03717"/>
    </source>
</evidence>
<dbReference type="Gene3D" id="3.40.710.10">
    <property type="entry name" value="DD-peptidase/beta-lactamase superfamily"/>
    <property type="match status" value="1"/>
</dbReference>
<dbReference type="InterPro" id="IPR012338">
    <property type="entry name" value="Beta-lactam/transpept-like"/>
</dbReference>
<dbReference type="PROSITE" id="PS51257">
    <property type="entry name" value="PROKAR_LIPOPROTEIN"/>
    <property type="match status" value="1"/>
</dbReference>
<feature type="compositionally biased region" description="Low complexity" evidence="4">
    <location>
        <begin position="544"/>
        <end position="567"/>
    </location>
</feature>
<dbReference type="InterPro" id="IPR007887">
    <property type="entry name" value="MecA_N"/>
</dbReference>
<feature type="region of interest" description="Disordered" evidence="4">
    <location>
        <begin position="540"/>
        <end position="576"/>
    </location>
</feature>
<dbReference type="InterPro" id="IPR036138">
    <property type="entry name" value="PBP_dimer_sf"/>
</dbReference>
<keyword evidence="3" id="KW-0472">Membrane</keyword>
<accession>A0A7Y9S5R8</accession>
<dbReference type="GO" id="GO:0046677">
    <property type="term" value="P:response to antibiotic"/>
    <property type="evidence" value="ECO:0007669"/>
    <property type="project" value="InterPro"/>
</dbReference>
<reference evidence="9 10" key="1">
    <citation type="submission" date="2020-07" db="EMBL/GenBank/DDBJ databases">
        <title>Sequencing the genomes of 1000 actinobacteria strains.</title>
        <authorList>
            <person name="Klenk H.-P."/>
        </authorList>
    </citation>
    <scope>NUCLEOTIDE SEQUENCE [LARGE SCALE GENOMIC DNA]</scope>
    <source>
        <strain evidence="9 10">DSM 102047</strain>
    </source>
</reference>
<dbReference type="GO" id="GO:0051301">
    <property type="term" value="P:cell division"/>
    <property type="evidence" value="ECO:0007669"/>
    <property type="project" value="UniProtKB-KW"/>
</dbReference>
<comment type="caution">
    <text evidence="9">The sequence shown here is derived from an EMBL/GenBank/DDBJ whole genome shotgun (WGS) entry which is preliminary data.</text>
</comment>
<keyword evidence="10" id="KW-1185">Reference proteome</keyword>
<dbReference type="RefSeq" id="WP_343046219.1">
    <property type="nucleotide sequence ID" value="NZ_JACBYQ010000001.1"/>
</dbReference>
<dbReference type="SUPFAM" id="SSF56601">
    <property type="entry name" value="beta-lactamase/transpeptidase-like"/>
    <property type="match status" value="1"/>
</dbReference>
<feature type="chain" id="PRO_5039380118" evidence="5">
    <location>
        <begin position="28"/>
        <end position="666"/>
    </location>
</feature>
<keyword evidence="9" id="KW-0132">Cell division</keyword>
<gene>
    <name evidence="9" type="ORF">FHU41_000412</name>
</gene>
<dbReference type="Pfam" id="PF05223">
    <property type="entry name" value="MecA_N"/>
    <property type="match status" value="1"/>
</dbReference>
<dbReference type="InterPro" id="IPR050515">
    <property type="entry name" value="Beta-lactam/transpept"/>
</dbReference>
<dbReference type="GO" id="GO:0005886">
    <property type="term" value="C:plasma membrane"/>
    <property type="evidence" value="ECO:0007669"/>
    <property type="project" value="TreeGrafter"/>
</dbReference>
<dbReference type="Pfam" id="PF00905">
    <property type="entry name" value="Transpeptidase"/>
    <property type="match status" value="1"/>
</dbReference>
<evidence type="ECO:0000256" key="4">
    <source>
        <dbReference type="SAM" id="MobiDB-lite"/>
    </source>
</evidence>
<dbReference type="PANTHER" id="PTHR30627:SF24">
    <property type="entry name" value="PENICILLIN-BINDING PROTEIN 4B"/>
    <property type="match status" value="1"/>
</dbReference>
<evidence type="ECO:0000313" key="9">
    <source>
        <dbReference type="EMBL" id="NYE94191.1"/>
    </source>
</evidence>
<sequence>MRKSGLRKFKTLALALPVALLALTLTSCDGGDDGAKDAAQKLAEALSSGNLSSLSFANSVSAETANTSFTELIKPLGEVKPKVSLGEIQVDKDNKDNKDKISATLSYEWSFGKESWKYNSTASLSKTDKTWSTLWTPELIVPGFQEGDVLQLQTTAAPRGKILGDGGQVLVQDRPVLLIGIDKTKVNTAGQPSSAKALATLVGVDPAAFASQVQAAGPQAFVQAISLRDDANRTVTDAQIAAIPGAVGLKDTLPLAPTRSFARPVLGTVGEATKELIEKSDGRLKAGDLTGLSGLQAQYDEQLSGTSGIEIVEKPAKADAAGTPRVLFTVNAKAGSDLKTTLSLKTQNLAESLLSDTTSPSAIVAIKPSTGAVLAAASGPASNGYNTALLGQYAPGSTFKTITSLALLRNGLTPDSTVPCTPSIAAGGTTFKNAPGYPESSTGQITLRDAFAHSCNTAFISQAGKVSQAQLAEAAASLGIGTGGAETEFGAENFSGNVPASGTDAEHAASMIGQGKVLVSPWTMANVAASVSHGSKVQAKLVQATPSTPSTASASSGTSSTGSASTTDSVPSSPPLTTAEAAKLKDMMSAVVTSGHAAVLQNLPGGAVIAKTGTAEYGNDNPPKTHSWMIAAQGDIAVVVFVEDGGLGAGTAGPIMADFLNGLIGK</sequence>
<dbReference type="Gene3D" id="3.90.1310.10">
    <property type="entry name" value="Penicillin-binding protein 2a (Domain 2)"/>
    <property type="match status" value="1"/>
</dbReference>
<comment type="similarity">
    <text evidence="2">Belongs to the transpeptidase family.</text>
</comment>
<dbReference type="Proteomes" id="UP000521748">
    <property type="component" value="Unassembled WGS sequence"/>
</dbReference>
<evidence type="ECO:0000259" key="6">
    <source>
        <dbReference type="Pfam" id="PF00905"/>
    </source>
</evidence>
<dbReference type="InterPro" id="IPR005311">
    <property type="entry name" value="PBP_dimer"/>
</dbReference>
<dbReference type="AlphaFoldDB" id="A0A7Y9S5R8"/>
<dbReference type="GO" id="GO:0071972">
    <property type="term" value="F:peptidoglycan L,D-transpeptidase activity"/>
    <property type="evidence" value="ECO:0007669"/>
    <property type="project" value="TreeGrafter"/>
</dbReference>
<keyword evidence="9" id="KW-0131">Cell cycle</keyword>
<keyword evidence="5" id="KW-0732">Signal</keyword>
<dbReference type="Pfam" id="PF03717">
    <property type="entry name" value="PBP_dimer"/>
    <property type="match status" value="1"/>
</dbReference>
<dbReference type="PANTHER" id="PTHR30627">
    <property type="entry name" value="PEPTIDOGLYCAN D,D-TRANSPEPTIDASE"/>
    <property type="match status" value="1"/>
</dbReference>
<dbReference type="InterPro" id="IPR001460">
    <property type="entry name" value="PCN-bd_Tpept"/>
</dbReference>